<dbReference type="OrthoDB" id="5295681at2"/>
<dbReference type="Proteomes" id="UP000013232">
    <property type="component" value="Unassembled WGS sequence"/>
</dbReference>
<keyword evidence="2" id="KW-1185">Reference proteome</keyword>
<evidence type="ECO:0000313" key="1">
    <source>
        <dbReference type="EMBL" id="ENO86350.1"/>
    </source>
</evidence>
<comment type="caution">
    <text evidence="1">The sequence shown here is derived from an EMBL/GenBank/DDBJ whole genome shotgun (WGS) entry which is preliminary data.</text>
</comment>
<name>N6Y428_THAL4</name>
<organism evidence="1 2">
    <name type="scientific">Thauera linaloolentis (strain DSM 12138 / JCM 21573 / CCUG 41526 / CIP 105981 / IAM 15112 / NBRC 102519 / 47Lol)</name>
    <dbReference type="NCBI Taxonomy" id="1123367"/>
    <lineage>
        <taxon>Bacteria</taxon>
        <taxon>Pseudomonadati</taxon>
        <taxon>Pseudomonadota</taxon>
        <taxon>Betaproteobacteria</taxon>
        <taxon>Rhodocyclales</taxon>
        <taxon>Zoogloeaceae</taxon>
        <taxon>Thauera</taxon>
    </lineage>
</organism>
<dbReference type="EMBL" id="AMXE01000056">
    <property type="protein sequence ID" value="ENO86350.1"/>
    <property type="molecule type" value="Genomic_DNA"/>
</dbReference>
<dbReference type="eggNOG" id="ENOG5033BSC">
    <property type="taxonomic scope" value="Bacteria"/>
</dbReference>
<gene>
    <name evidence="1" type="ORF">C666_13410</name>
</gene>
<sequence length="158" mass="17117">MPSASGIYTKTAAGFEEITRRERRLPALQRRLLILVDGERERKQLARLLDVADIDPLLAGLASAGLIAPRGAAAPVRVAAQALCPATLHRARTLMRESAVRHLGVFGNALQHAIDDAADRSALLSVSARWHMEMRGSRKGRKEADALLLTLREILGAA</sequence>
<dbReference type="AlphaFoldDB" id="N6Y428"/>
<dbReference type="RefSeq" id="WP_004340508.1">
    <property type="nucleotide sequence ID" value="NZ_AMXE01000056.1"/>
</dbReference>
<accession>N6Y428</accession>
<protein>
    <submittedName>
        <fullName evidence="1">Uncharacterized protein</fullName>
    </submittedName>
</protein>
<proteinExistence type="predicted"/>
<reference evidence="1 2" key="1">
    <citation type="submission" date="2012-09" db="EMBL/GenBank/DDBJ databases">
        <title>Draft Genome Sequences of 6 Strains from Genus Thauera.</title>
        <authorList>
            <person name="Liu B."/>
            <person name="Shapleigh J.P."/>
            <person name="Frostegard A.H."/>
        </authorList>
    </citation>
    <scope>NUCLEOTIDE SEQUENCE [LARGE SCALE GENOMIC DNA]</scope>
    <source>
        <strain evidence="2">47Lol / DSM 12138</strain>
    </source>
</reference>
<evidence type="ECO:0000313" key="2">
    <source>
        <dbReference type="Proteomes" id="UP000013232"/>
    </source>
</evidence>